<gene>
    <name evidence="2" type="ORF">CE154_008365</name>
</gene>
<dbReference type="Pfam" id="PF00581">
    <property type="entry name" value="Rhodanese"/>
    <property type="match status" value="1"/>
</dbReference>
<dbReference type="AlphaFoldDB" id="A0A3R7IVR1"/>
<dbReference type="PROSITE" id="PS50206">
    <property type="entry name" value="RHODANESE_3"/>
    <property type="match status" value="1"/>
</dbReference>
<evidence type="ECO:0000313" key="2">
    <source>
        <dbReference type="EMBL" id="RKJ99716.1"/>
    </source>
</evidence>
<name>A0A3R7IVR1_9BURK</name>
<dbReference type="Proteomes" id="UP000216225">
    <property type="component" value="Unassembled WGS sequence"/>
</dbReference>
<dbReference type="RefSeq" id="WP_094436812.1">
    <property type="nucleotide sequence ID" value="NZ_NKDB02000001.1"/>
</dbReference>
<dbReference type="CDD" id="cd00158">
    <property type="entry name" value="RHOD"/>
    <property type="match status" value="1"/>
</dbReference>
<dbReference type="Gene3D" id="3.40.250.10">
    <property type="entry name" value="Rhodanese-like domain"/>
    <property type="match status" value="1"/>
</dbReference>
<dbReference type="InterPro" id="IPR001763">
    <property type="entry name" value="Rhodanese-like_dom"/>
</dbReference>
<comment type="caution">
    <text evidence="2">The sequence shown here is derived from an EMBL/GenBank/DDBJ whole genome shotgun (WGS) entry which is preliminary data.</text>
</comment>
<dbReference type="EMBL" id="NKDB02000001">
    <property type="protein sequence ID" value="RKJ99716.1"/>
    <property type="molecule type" value="Genomic_DNA"/>
</dbReference>
<feature type="domain" description="Rhodanese" evidence="1">
    <location>
        <begin position="4"/>
        <end position="83"/>
    </location>
</feature>
<dbReference type="InterPro" id="IPR052367">
    <property type="entry name" value="Thiosulfate_ST/Rhodanese-like"/>
</dbReference>
<reference evidence="2 3" key="1">
    <citation type="submission" date="2018-09" db="EMBL/GenBank/DDBJ databases">
        <title>Genome comparison of Alicycliphilus sp. BQ1, a polyurethanolytic bacterium, with its closest phylogenetic relatives Alicycliphilus denitrificans BC and K601, unable to attack polyurethane.</title>
        <authorList>
            <person name="Loza-Tavera H."/>
            <person name="Lozano L."/>
            <person name="Cevallos M."/>
            <person name="Maya-Lucas O."/>
            <person name="Garcia-Mena J."/>
            <person name="Hernandez J."/>
        </authorList>
    </citation>
    <scope>NUCLEOTIDE SEQUENCE [LARGE SCALE GENOMIC DNA]</scope>
    <source>
        <strain evidence="2 3">BQ1</strain>
    </source>
</reference>
<accession>A0A3R7IVR1</accession>
<evidence type="ECO:0000259" key="1">
    <source>
        <dbReference type="PROSITE" id="PS50206"/>
    </source>
</evidence>
<dbReference type="PANTHER" id="PTHR45431:SF3">
    <property type="entry name" value="RHODANESE-LIKE DOMAIN-CONTAINING PROTEIN 15, CHLOROPLASTIC"/>
    <property type="match status" value="1"/>
</dbReference>
<proteinExistence type="predicted"/>
<evidence type="ECO:0000313" key="3">
    <source>
        <dbReference type="Proteomes" id="UP000216225"/>
    </source>
</evidence>
<sequence>MALPSSRPIVVDVRSPGEFAAGHVAGSVNLPLNMLPDAACDILPERDAPIVLCCVSGARSEMAAQWLRAQGYTQVTNGGSVGAVALRLANEKTLNRL</sequence>
<organism evidence="2 3">
    <name type="scientific">Alicycliphilus denitrificans</name>
    <dbReference type="NCBI Taxonomy" id="179636"/>
    <lineage>
        <taxon>Bacteria</taxon>
        <taxon>Pseudomonadati</taxon>
        <taxon>Pseudomonadota</taxon>
        <taxon>Betaproteobacteria</taxon>
        <taxon>Burkholderiales</taxon>
        <taxon>Comamonadaceae</taxon>
        <taxon>Alicycliphilus</taxon>
    </lineage>
</organism>
<dbReference type="SUPFAM" id="SSF52821">
    <property type="entry name" value="Rhodanese/Cell cycle control phosphatase"/>
    <property type="match status" value="1"/>
</dbReference>
<dbReference type="SMART" id="SM00450">
    <property type="entry name" value="RHOD"/>
    <property type="match status" value="1"/>
</dbReference>
<protein>
    <submittedName>
        <fullName evidence="2">Rhodanese-like domain-containing protein</fullName>
    </submittedName>
</protein>
<dbReference type="InterPro" id="IPR036873">
    <property type="entry name" value="Rhodanese-like_dom_sf"/>
</dbReference>
<dbReference type="PANTHER" id="PTHR45431">
    <property type="entry name" value="RHODANESE-LIKE DOMAIN-CONTAINING PROTEIN 15, CHLOROPLASTIC"/>
    <property type="match status" value="1"/>
</dbReference>